<dbReference type="Proteomes" id="UP000050554">
    <property type="component" value="Unassembled WGS sequence"/>
</dbReference>
<name>A0A0Q0BNQ2_PSESI</name>
<feature type="region of interest" description="Disordered" evidence="1">
    <location>
        <begin position="1"/>
        <end position="26"/>
    </location>
</feature>
<accession>A0A0Q0BNQ2</accession>
<gene>
    <name evidence="2" type="ORF">ALO47_03099</name>
</gene>
<sequence length="54" mass="5854">MTAFTESPHSKLSHTRSCPEPDDGSFSVRQQLNLTNEISLIVSAHDGLIAMGLI</sequence>
<evidence type="ECO:0000313" key="2">
    <source>
        <dbReference type="EMBL" id="KPY48610.1"/>
    </source>
</evidence>
<comment type="caution">
    <text evidence="2">The sequence shown here is derived from an EMBL/GenBank/DDBJ whole genome shotgun (WGS) entry which is preliminary data.</text>
</comment>
<proteinExistence type="predicted"/>
<reference evidence="2 3" key="1">
    <citation type="submission" date="2015-09" db="EMBL/GenBank/DDBJ databases">
        <title>Genome announcement of multiple Pseudomonas syringae strains.</title>
        <authorList>
            <person name="Thakur S."/>
            <person name="Wang P.W."/>
            <person name="Gong Y."/>
            <person name="Weir B.S."/>
            <person name="Guttman D.S."/>
        </authorList>
    </citation>
    <scope>NUCLEOTIDE SEQUENCE [LARGE SCALE GENOMIC DNA]</scope>
    <source>
        <strain evidence="2 3">ICMP3882</strain>
    </source>
</reference>
<dbReference type="AlphaFoldDB" id="A0A0Q0BNQ2"/>
<organism evidence="2 3">
    <name type="scientific">Pseudomonas syringae pv. ribicola</name>
    <dbReference type="NCBI Taxonomy" id="55398"/>
    <lineage>
        <taxon>Bacteria</taxon>
        <taxon>Pseudomonadati</taxon>
        <taxon>Pseudomonadota</taxon>
        <taxon>Gammaproteobacteria</taxon>
        <taxon>Pseudomonadales</taxon>
        <taxon>Pseudomonadaceae</taxon>
        <taxon>Pseudomonas</taxon>
    </lineage>
</organism>
<evidence type="ECO:0000313" key="3">
    <source>
        <dbReference type="Proteomes" id="UP000050554"/>
    </source>
</evidence>
<dbReference type="PATRIC" id="fig|55398.3.peg.3901"/>
<dbReference type="EMBL" id="LJRF01000079">
    <property type="protein sequence ID" value="KPY48610.1"/>
    <property type="molecule type" value="Genomic_DNA"/>
</dbReference>
<protein>
    <submittedName>
        <fullName evidence="2">Uncharacterized protein</fullName>
    </submittedName>
</protein>
<evidence type="ECO:0000256" key="1">
    <source>
        <dbReference type="SAM" id="MobiDB-lite"/>
    </source>
</evidence>